<dbReference type="RefSeq" id="WP_267652823.1">
    <property type="nucleotide sequence ID" value="NZ_JAOVZR010000001.1"/>
</dbReference>
<protein>
    <submittedName>
        <fullName evidence="1">Uncharacterized protein</fullName>
    </submittedName>
</protein>
<dbReference type="EMBL" id="JAOVZR010000001">
    <property type="protein sequence ID" value="MCY0147218.1"/>
    <property type="molecule type" value="Genomic_DNA"/>
</dbReference>
<evidence type="ECO:0000313" key="2">
    <source>
        <dbReference type="Proteomes" id="UP001073227"/>
    </source>
</evidence>
<evidence type="ECO:0000313" key="1">
    <source>
        <dbReference type="EMBL" id="MCY0147218.1"/>
    </source>
</evidence>
<name>A0ABT3Z626_9HYPH</name>
<dbReference type="Proteomes" id="UP001073227">
    <property type="component" value="Unassembled WGS sequence"/>
</dbReference>
<sequence length="360" mass="37778">MLISKYDYMRSEPHDIGLKIEGGSATARPKATKTDPAFVWTLEPGPARDLIKIDIESVKAIQTSTGRDGATNVLTGGMVLALEWGPTIASSGAAGAIKGAVSGLAKNLGKKGAQNFAKKSMKEIAKEAFEKAAKEGFRSTAANVAKATRRGWSSGAKFATSSARKVTSKIGKAGSNHIKKKKTMLLRYRKNPKAALTLKNLGKTLERSKSLTKTGLDAEENFEKLKDGFNNSVSSMAARMLAQQGVTPAILAATSAAKAKAKDTRSGGATSPAAPVVLQSLEPDDHEIGLARMALMAMAEFETPEINKLRTACDSFVDFAEPVSPVKVVTPAIVAQVEGAFKEIQGALVAAGAEAATKES</sequence>
<organism evidence="1 2">
    <name type="scientific">Hoeflea algicola</name>
    <dbReference type="NCBI Taxonomy" id="2983763"/>
    <lineage>
        <taxon>Bacteria</taxon>
        <taxon>Pseudomonadati</taxon>
        <taxon>Pseudomonadota</taxon>
        <taxon>Alphaproteobacteria</taxon>
        <taxon>Hyphomicrobiales</taxon>
        <taxon>Rhizobiaceae</taxon>
        <taxon>Hoeflea</taxon>
    </lineage>
</organism>
<gene>
    <name evidence="1" type="ORF">OEG84_05700</name>
</gene>
<reference evidence="1" key="1">
    <citation type="submission" date="2022-10" db="EMBL/GenBank/DDBJ databases">
        <title>Hoeflea sp. G2-23, isolated from marine algae.</title>
        <authorList>
            <person name="Kristyanto S."/>
            <person name="Kim J.M."/>
            <person name="Jeon C.O."/>
        </authorList>
    </citation>
    <scope>NUCLEOTIDE SEQUENCE</scope>
    <source>
        <strain evidence="1">G2-23</strain>
    </source>
</reference>
<accession>A0ABT3Z626</accession>
<comment type="caution">
    <text evidence="1">The sequence shown here is derived from an EMBL/GenBank/DDBJ whole genome shotgun (WGS) entry which is preliminary data.</text>
</comment>
<proteinExistence type="predicted"/>
<keyword evidence="2" id="KW-1185">Reference proteome</keyword>